<dbReference type="PANTHER" id="PTHR43649:SF31">
    <property type="entry name" value="SN-GLYCEROL-3-PHOSPHATE-BINDING PERIPLASMIC PROTEIN UGPB"/>
    <property type="match status" value="1"/>
</dbReference>
<evidence type="ECO:0000313" key="10">
    <source>
        <dbReference type="EMBL" id="TNM66360.1"/>
    </source>
</evidence>
<dbReference type="EMBL" id="VDMN01000001">
    <property type="protein sequence ID" value="TNM66360.1"/>
    <property type="molecule type" value="Genomic_DNA"/>
</dbReference>
<evidence type="ECO:0000256" key="7">
    <source>
        <dbReference type="ARBA" id="ARBA00022764"/>
    </source>
</evidence>
<dbReference type="Gene3D" id="3.40.190.10">
    <property type="entry name" value="Periplasmic binding protein-like II"/>
    <property type="match status" value="2"/>
</dbReference>
<accession>A0A5C4XUQ9</accession>
<comment type="subunit">
    <text evidence="3">The complex is composed of two ATP-binding proteins (UgpC), two transmembrane proteins (UgpA and UgpE) and a solute-binding protein (UgpB).</text>
</comment>
<comment type="similarity">
    <text evidence="2">Belongs to the bacterial solute-binding protein 1 family.</text>
</comment>
<dbReference type="SUPFAM" id="SSF53850">
    <property type="entry name" value="Periplasmic binding protein-like II"/>
    <property type="match status" value="1"/>
</dbReference>
<comment type="caution">
    <text evidence="10">The sequence shown here is derived from an EMBL/GenBank/DDBJ whole genome shotgun (WGS) entry which is preliminary data.</text>
</comment>
<dbReference type="Pfam" id="PF13416">
    <property type="entry name" value="SBP_bac_8"/>
    <property type="match status" value="1"/>
</dbReference>
<gene>
    <name evidence="10" type="ORF">FHP24_09220</name>
</gene>
<evidence type="ECO:0000256" key="3">
    <source>
        <dbReference type="ARBA" id="ARBA00011557"/>
    </source>
</evidence>
<dbReference type="InterPro" id="IPR006059">
    <property type="entry name" value="SBP"/>
</dbReference>
<dbReference type="GO" id="GO:0042597">
    <property type="term" value="C:periplasmic space"/>
    <property type="evidence" value="ECO:0007669"/>
    <property type="project" value="UniProtKB-SubCell"/>
</dbReference>
<comment type="function">
    <text evidence="8">Part of the ABC transporter complex UgpBAEC involved in sn-glycerol-3-phosphate (G3P) import. Binds G3P.</text>
</comment>
<dbReference type="Proteomes" id="UP000311605">
    <property type="component" value="Unassembled WGS sequence"/>
</dbReference>
<evidence type="ECO:0000256" key="1">
    <source>
        <dbReference type="ARBA" id="ARBA00004418"/>
    </source>
</evidence>
<dbReference type="InterPro" id="IPR050490">
    <property type="entry name" value="Bact_solute-bd_prot1"/>
</dbReference>
<feature type="signal peptide" evidence="9">
    <location>
        <begin position="1"/>
        <end position="21"/>
    </location>
</feature>
<evidence type="ECO:0000256" key="9">
    <source>
        <dbReference type="SAM" id="SignalP"/>
    </source>
</evidence>
<comment type="subcellular location">
    <subcellularLocation>
        <location evidence="1">Periplasm</location>
    </subcellularLocation>
</comment>
<evidence type="ECO:0000256" key="5">
    <source>
        <dbReference type="ARBA" id="ARBA00022448"/>
    </source>
</evidence>
<evidence type="ECO:0000256" key="6">
    <source>
        <dbReference type="ARBA" id="ARBA00022729"/>
    </source>
</evidence>
<organism evidence="10 11">
    <name type="scientific">Aliirhizobium smilacinae</name>
    <dbReference type="NCBI Taxonomy" id="1395944"/>
    <lineage>
        <taxon>Bacteria</taxon>
        <taxon>Pseudomonadati</taxon>
        <taxon>Pseudomonadota</taxon>
        <taxon>Alphaproteobacteria</taxon>
        <taxon>Hyphomicrobiales</taxon>
        <taxon>Rhizobiaceae</taxon>
        <taxon>Aliirhizobium</taxon>
    </lineage>
</organism>
<keyword evidence="6 9" id="KW-0732">Signal</keyword>
<proteinExistence type="inferred from homology"/>
<feature type="chain" id="PRO_5023076581" description="sn-glycerol-3-phosphate-binding periplasmic protein UgpB" evidence="9">
    <location>
        <begin position="22"/>
        <end position="432"/>
    </location>
</feature>
<evidence type="ECO:0000256" key="2">
    <source>
        <dbReference type="ARBA" id="ARBA00008520"/>
    </source>
</evidence>
<protein>
    <recommendedName>
        <fullName evidence="4">sn-glycerol-3-phosphate-binding periplasmic protein UgpB</fullName>
    </recommendedName>
</protein>
<sequence length="432" mass="47514">MIKKLSMAAMAVAMSATSSLAATNITWWHGMGGRNGEVINEVSQKFNASQTACALTPISKGTYEEALATGIAAFRSGEQPNILQVFDAGAATIINAKGATVPAEDLINNAGYKFDREAFIEGVRYFYADSKGKFIGMPFNSSAPIMYVNPQAFEKAGVAVPKTWEEFEAVAPKLKEAGYIAMTASQLTWQFTENFFSRQNIQFATNNNGYDSVADTKMNLTDKNLVMMFEKLKAWSDAGYYRFYGASWNDNQKPFEEGKVAMWIGSSGSFGGLQKTATMPFSADFLPYWSSIKGAGTNTFIGGAALFAMAGKPEAENKCVADFFQFLTSPEIQKFYHQATGYVAITKAAYELAKKEGYYEKSPVAEVGIKQLMLPSGEWSKGYRLGFYPQIRSVMEREYNKIFSGETTVQKAFETIEKEGNDLLARFAKTAG</sequence>
<dbReference type="RefSeq" id="WP_139675719.1">
    <property type="nucleotide sequence ID" value="NZ_VDMN01000001.1"/>
</dbReference>
<evidence type="ECO:0000256" key="4">
    <source>
        <dbReference type="ARBA" id="ARBA00017470"/>
    </source>
</evidence>
<evidence type="ECO:0000313" key="11">
    <source>
        <dbReference type="Proteomes" id="UP000311605"/>
    </source>
</evidence>
<dbReference type="AlphaFoldDB" id="A0A5C4XUQ9"/>
<evidence type="ECO:0000256" key="8">
    <source>
        <dbReference type="ARBA" id="ARBA00034473"/>
    </source>
</evidence>
<keyword evidence="5" id="KW-0813">Transport</keyword>
<keyword evidence="7" id="KW-0574">Periplasm</keyword>
<dbReference type="OrthoDB" id="9762335at2"/>
<name>A0A5C4XUQ9_9HYPH</name>
<reference evidence="10 11" key="1">
    <citation type="submission" date="2019-06" db="EMBL/GenBank/DDBJ databases">
        <title>The draft genome of Rhizobium smilacinae PTYR-5.</title>
        <authorList>
            <person name="Liu L."/>
            <person name="Li L."/>
            <person name="Zhang X."/>
        </authorList>
    </citation>
    <scope>NUCLEOTIDE SEQUENCE [LARGE SCALE GENOMIC DNA]</scope>
    <source>
        <strain evidence="10 11">PTYR-5</strain>
    </source>
</reference>
<keyword evidence="11" id="KW-1185">Reference proteome</keyword>
<dbReference type="PANTHER" id="PTHR43649">
    <property type="entry name" value="ARABINOSE-BINDING PROTEIN-RELATED"/>
    <property type="match status" value="1"/>
</dbReference>